<name>A0A6U6K1C5_9DINO</name>
<sequence length="202" mass="20664">MGAANCATECCAPATGPEQQVDVTPACVAVCAEDWRVPVADVSAAADKSGRRGGEPAGDPAQTLLQSGVQQTIGGAKVAESSSAEVARQAAPSAGRTFEFEIGKLERTEKLGLDVGHNNGVLIVSTIFADGAVARVNAAARARNPCGEALKIGDIIERVNGVEGDDDAMVDACRASERPVLCVRRREEHSVGLVIAGAGASR</sequence>
<protein>
    <recommendedName>
        <fullName evidence="1">PDZ domain-containing protein</fullName>
    </recommendedName>
</protein>
<accession>A0A6U6K1C5</accession>
<dbReference type="AlphaFoldDB" id="A0A6U6K1C5"/>
<dbReference type="PROSITE" id="PS50106">
    <property type="entry name" value="PDZ"/>
    <property type="match status" value="1"/>
</dbReference>
<evidence type="ECO:0000313" key="2">
    <source>
        <dbReference type="EMBL" id="CAD9534190.1"/>
    </source>
</evidence>
<gene>
    <name evidence="2" type="ORF">BRAN1462_LOCUS13576</name>
</gene>
<dbReference type="EMBL" id="HBGW01021462">
    <property type="protein sequence ID" value="CAD9534190.1"/>
    <property type="molecule type" value="Transcribed_RNA"/>
</dbReference>
<organism evidence="2">
    <name type="scientific">Zooxanthella nutricula</name>
    <dbReference type="NCBI Taxonomy" id="1333877"/>
    <lineage>
        <taxon>Eukaryota</taxon>
        <taxon>Sar</taxon>
        <taxon>Alveolata</taxon>
        <taxon>Dinophyceae</taxon>
        <taxon>Peridiniales</taxon>
        <taxon>Peridiniales incertae sedis</taxon>
        <taxon>Zooxanthella</taxon>
    </lineage>
</organism>
<proteinExistence type="predicted"/>
<reference evidence="2" key="1">
    <citation type="submission" date="2021-01" db="EMBL/GenBank/DDBJ databases">
        <authorList>
            <person name="Corre E."/>
            <person name="Pelletier E."/>
            <person name="Niang G."/>
            <person name="Scheremetjew M."/>
            <person name="Finn R."/>
            <person name="Kale V."/>
            <person name="Holt S."/>
            <person name="Cochrane G."/>
            <person name="Meng A."/>
            <person name="Brown T."/>
            <person name="Cohen L."/>
        </authorList>
    </citation>
    <scope>NUCLEOTIDE SEQUENCE</scope>
    <source>
        <strain evidence="2">RCC3387</strain>
    </source>
</reference>
<evidence type="ECO:0000259" key="1">
    <source>
        <dbReference type="PROSITE" id="PS50106"/>
    </source>
</evidence>
<dbReference type="InterPro" id="IPR001478">
    <property type="entry name" value="PDZ"/>
</dbReference>
<feature type="domain" description="PDZ" evidence="1">
    <location>
        <begin position="99"/>
        <end position="164"/>
    </location>
</feature>